<accession>A0AA85GG49</accession>
<keyword evidence="2" id="KW-1185">Reference proteome</keyword>
<evidence type="ECO:0000313" key="3">
    <source>
        <dbReference type="WBParaSite" id="SRDH1_92160.1"/>
    </source>
</evidence>
<evidence type="ECO:0000313" key="2">
    <source>
        <dbReference type="Proteomes" id="UP000050792"/>
    </source>
</evidence>
<organism evidence="2 3">
    <name type="scientific">Schistosoma rodhaini</name>
    <dbReference type="NCBI Taxonomy" id="6188"/>
    <lineage>
        <taxon>Eukaryota</taxon>
        <taxon>Metazoa</taxon>
        <taxon>Spiralia</taxon>
        <taxon>Lophotrochozoa</taxon>
        <taxon>Platyhelminthes</taxon>
        <taxon>Trematoda</taxon>
        <taxon>Digenea</taxon>
        <taxon>Strigeidida</taxon>
        <taxon>Schistosomatoidea</taxon>
        <taxon>Schistosomatidae</taxon>
        <taxon>Schistosoma</taxon>
    </lineage>
</organism>
<feature type="region of interest" description="Disordered" evidence="1">
    <location>
        <begin position="143"/>
        <end position="204"/>
    </location>
</feature>
<evidence type="ECO:0000256" key="1">
    <source>
        <dbReference type="SAM" id="MobiDB-lite"/>
    </source>
</evidence>
<dbReference type="WBParaSite" id="SRDH1_92160.1">
    <property type="protein sequence ID" value="SRDH1_92160.1"/>
    <property type="gene ID" value="SRDH1_92160"/>
</dbReference>
<dbReference type="Proteomes" id="UP000050792">
    <property type="component" value="Unassembled WGS sequence"/>
</dbReference>
<dbReference type="AlphaFoldDB" id="A0AA85GG49"/>
<sequence length="204" mass="22771">MIEVKSMNEDRVRKIKSTAQLEQDRLLATIRQLQKEKAMVSHNTKRRKINNNLLKITNRHSLSSTALFNPDSPLSLGSAKRVTKPSVLESQRKERGGEETMSYSDRISKNTLDSTSSVKRQLTPDSIGVQIYDEDSNLAPQRTVTSGVKQNNSSSPNNTPSISSEPPTDEEETSQPYHYDLQEISGKNPLGLDTPSESENETPD</sequence>
<proteinExistence type="predicted"/>
<feature type="region of interest" description="Disordered" evidence="1">
    <location>
        <begin position="70"/>
        <end position="121"/>
    </location>
</feature>
<reference evidence="3" key="2">
    <citation type="submission" date="2023-11" db="UniProtKB">
        <authorList>
            <consortium name="WormBaseParasite"/>
        </authorList>
    </citation>
    <scope>IDENTIFICATION</scope>
</reference>
<feature type="compositionally biased region" description="Polar residues" evidence="1">
    <location>
        <begin position="101"/>
        <end position="121"/>
    </location>
</feature>
<protein>
    <submittedName>
        <fullName evidence="3">Uncharacterized protein</fullName>
    </submittedName>
</protein>
<name>A0AA85GG49_9TREM</name>
<reference evidence="2" key="1">
    <citation type="submission" date="2022-06" db="EMBL/GenBank/DDBJ databases">
        <authorList>
            <person name="Berger JAMES D."/>
            <person name="Berger JAMES D."/>
        </authorList>
    </citation>
    <scope>NUCLEOTIDE SEQUENCE [LARGE SCALE GENOMIC DNA]</scope>
</reference>
<feature type="compositionally biased region" description="Low complexity" evidence="1">
    <location>
        <begin position="151"/>
        <end position="166"/>
    </location>
</feature>